<feature type="compositionally biased region" description="Polar residues" evidence="1">
    <location>
        <begin position="318"/>
        <end position="328"/>
    </location>
</feature>
<dbReference type="Proteomes" id="UP000799440">
    <property type="component" value="Unassembled WGS sequence"/>
</dbReference>
<dbReference type="GO" id="GO:0003735">
    <property type="term" value="F:structural constituent of ribosome"/>
    <property type="evidence" value="ECO:0007669"/>
    <property type="project" value="TreeGrafter"/>
</dbReference>
<accession>A0A6A6VHJ9</accession>
<feature type="compositionally biased region" description="Basic and acidic residues" evidence="1">
    <location>
        <begin position="487"/>
        <end position="501"/>
    </location>
</feature>
<evidence type="ECO:0000313" key="3">
    <source>
        <dbReference type="Proteomes" id="UP000799440"/>
    </source>
</evidence>
<dbReference type="OrthoDB" id="3913595at2759"/>
<feature type="compositionally biased region" description="Basic and acidic residues" evidence="1">
    <location>
        <begin position="461"/>
        <end position="474"/>
    </location>
</feature>
<reference evidence="2" key="1">
    <citation type="journal article" date="2020" name="Stud. Mycol.">
        <title>101 Dothideomycetes genomes: a test case for predicting lifestyles and emergence of pathogens.</title>
        <authorList>
            <person name="Haridas S."/>
            <person name="Albert R."/>
            <person name="Binder M."/>
            <person name="Bloem J."/>
            <person name="Labutti K."/>
            <person name="Salamov A."/>
            <person name="Andreopoulos B."/>
            <person name="Baker S."/>
            <person name="Barry K."/>
            <person name="Bills G."/>
            <person name="Bluhm B."/>
            <person name="Cannon C."/>
            <person name="Castanera R."/>
            <person name="Culley D."/>
            <person name="Daum C."/>
            <person name="Ezra D."/>
            <person name="Gonzalez J."/>
            <person name="Henrissat B."/>
            <person name="Kuo A."/>
            <person name="Liang C."/>
            <person name="Lipzen A."/>
            <person name="Lutzoni F."/>
            <person name="Magnuson J."/>
            <person name="Mondo S."/>
            <person name="Nolan M."/>
            <person name="Ohm R."/>
            <person name="Pangilinan J."/>
            <person name="Park H.-J."/>
            <person name="Ramirez L."/>
            <person name="Alfaro M."/>
            <person name="Sun H."/>
            <person name="Tritt A."/>
            <person name="Yoshinaga Y."/>
            <person name="Zwiers L.-H."/>
            <person name="Turgeon B."/>
            <person name="Goodwin S."/>
            <person name="Spatafora J."/>
            <person name="Crous P."/>
            <person name="Grigoriev I."/>
        </authorList>
    </citation>
    <scope>NUCLEOTIDE SEQUENCE</scope>
    <source>
        <strain evidence="2">CBS 119925</strain>
    </source>
</reference>
<dbReference type="Pfam" id="PF11709">
    <property type="entry name" value="Mit_ribos_Mrp51"/>
    <property type="match status" value="1"/>
</dbReference>
<dbReference type="GO" id="GO:0070124">
    <property type="term" value="P:mitochondrial translational initiation"/>
    <property type="evidence" value="ECO:0007669"/>
    <property type="project" value="TreeGrafter"/>
</dbReference>
<evidence type="ECO:0000256" key="1">
    <source>
        <dbReference type="SAM" id="MobiDB-lite"/>
    </source>
</evidence>
<dbReference type="PANTHER" id="PTHR28058:SF1">
    <property type="entry name" value="SMALL RIBOSOMAL SUBUNIT PROTEIN BS1M"/>
    <property type="match status" value="1"/>
</dbReference>
<dbReference type="AlphaFoldDB" id="A0A6A6VHJ9"/>
<feature type="region of interest" description="Disordered" evidence="1">
    <location>
        <begin position="318"/>
        <end position="347"/>
    </location>
</feature>
<evidence type="ECO:0000313" key="2">
    <source>
        <dbReference type="EMBL" id="KAF2748671.1"/>
    </source>
</evidence>
<keyword evidence="3" id="KW-1185">Reference proteome</keyword>
<sequence>MSLRRQSLSPTANLLRNSRLFSLPNPLPRPPVAEPTLTGAVRQSDTATLPYPTHQAIATTPSSFARGDWGLKRPLPARSIVLKRSKPVVRVKQWDTIEHVTDYESATDHVRTLEKFQALHTPVMRGMGHFSAQDATIPPPRSAFEKDADVTSYEVDDGLDGTSMALQALRRRFDKTAPAPKSGTDSLSTLARPNLRWKHDGPWLPGMGAEEFTTYITHELSKRREEFNKYMTEFVKTQIYAQRSSESKNEPLPLDEEEAKKVQAERETAWSTFTKADIKSGIRSLREKCAADPLNSDLVTKLITPFLRLPPIKLKNTQYSSAGSWSDSRTQRIADDSTPNSTHPSAGLGYLRTKAYLTNHPILGPQELPAPITARVVQPRKSRFGSQNRAKLGVAGFIADDEFTTQSTTGNSIENLGELDVDTPGGRKVTVQTQFASVSSDGKVHIKVRRSHGPELAISKGELDNRPPGRKNVDRNPMANLDFGKSGIRELDEAQEGKEGSTKILPGQK</sequence>
<feature type="region of interest" description="Disordered" evidence="1">
    <location>
        <begin position="449"/>
        <end position="509"/>
    </location>
</feature>
<protein>
    <submittedName>
        <fullName evidence="2">Uncharacterized protein</fullName>
    </submittedName>
</protein>
<dbReference type="GO" id="GO:0005763">
    <property type="term" value="C:mitochondrial small ribosomal subunit"/>
    <property type="evidence" value="ECO:0007669"/>
    <property type="project" value="TreeGrafter"/>
</dbReference>
<dbReference type="PANTHER" id="PTHR28058">
    <property type="entry name" value="37S RIBOSOMAL PROTEIN MRP51, MITOCHONDRIAL"/>
    <property type="match status" value="1"/>
</dbReference>
<gene>
    <name evidence="2" type="ORF">M011DRAFT_333796</name>
</gene>
<dbReference type="EMBL" id="MU006568">
    <property type="protein sequence ID" value="KAF2748671.1"/>
    <property type="molecule type" value="Genomic_DNA"/>
</dbReference>
<proteinExistence type="predicted"/>
<name>A0A6A6VHJ9_9PLEO</name>
<organism evidence="2 3">
    <name type="scientific">Sporormia fimetaria CBS 119925</name>
    <dbReference type="NCBI Taxonomy" id="1340428"/>
    <lineage>
        <taxon>Eukaryota</taxon>
        <taxon>Fungi</taxon>
        <taxon>Dikarya</taxon>
        <taxon>Ascomycota</taxon>
        <taxon>Pezizomycotina</taxon>
        <taxon>Dothideomycetes</taxon>
        <taxon>Pleosporomycetidae</taxon>
        <taxon>Pleosporales</taxon>
        <taxon>Sporormiaceae</taxon>
        <taxon>Sporormia</taxon>
    </lineage>
</organism>
<dbReference type="InterPro" id="IPR016712">
    <property type="entry name" value="Rbsml_bS1m-like"/>
</dbReference>